<dbReference type="InterPro" id="IPR052019">
    <property type="entry name" value="F420H2_bilvrd_red/Heme_oxyg"/>
</dbReference>
<keyword evidence="1" id="KW-0560">Oxidoreductase</keyword>
<dbReference type="PANTHER" id="PTHR35176:SF1">
    <property type="entry name" value="F420H(2)-DEPENDENT BILIVERDIN REDUCTASE"/>
    <property type="match status" value="1"/>
</dbReference>
<gene>
    <name evidence="3" type="ORF">NZH93_30635</name>
</gene>
<organism evidence="3 4">
    <name type="scientific">Umezawaea endophytica</name>
    <dbReference type="NCBI Taxonomy" id="1654476"/>
    <lineage>
        <taxon>Bacteria</taxon>
        <taxon>Bacillati</taxon>
        <taxon>Actinomycetota</taxon>
        <taxon>Actinomycetes</taxon>
        <taxon>Pseudonocardiales</taxon>
        <taxon>Pseudonocardiaceae</taxon>
        <taxon>Umezawaea</taxon>
    </lineage>
</organism>
<accession>A0A9X2VR67</accession>
<dbReference type="Pfam" id="PF01243">
    <property type="entry name" value="PNPOx_N"/>
    <property type="match status" value="1"/>
</dbReference>
<dbReference type="EMBL" id="JANYMP010000017">
    <property type="protein sequence ID" value="MCS7481235.1"/>
    <property type="molecule type" value="Genomic_DNA"/>
</dbReference>
<comment type="caution">
    <text evidence="3">The sequence shown here is derived from an EMBL/GenBank/DDBJ whole genome shotgun (WGS) entry which is preliminary data.</text>
</comment>
<proteinExistence type="predicted"/>
<evidence type="ECO:0000259" key="2">
    <source>
        <dbReference type="Pfam" id="PF01243"/>
    </source>
</evidence>
<dbReference type="GO" id="GO:0005829">
    <property type="term" value="C:cytosol"/>
    <property type="evidence" value="ECO:0007669"/>
    <property type="project" value="TreeGrafter"/>
</dbReference>
<evidence type="ECO:0000256" key="1">
    <source>
        <dbReference type="ARBA" id="ARBA00023002"/>
    </source>
</evidence>
<dbReference type="Gene3D" id="2.30.110.10">
    <property type="entry name" value="Electron Transport, Fmn-binding Protein, Chain A"/>
    <property type="match status" value="1"/>
</dbReference>
<keyword evidence="4" id="KW-1185">Reference proteome</keyword>
<feature type="domain" description="Pyridoxamine 5'-phosphate oxidase N-terminal" evidence="2">
    <location>
        <begin position="10"/>
        <end position="126"/>
    </location>
</feature>
<dbReference type="InterPro" id="IPR012349">
    <property type="entry name" value="Split_barrel_FMN-bd"/>
</dbReference>
<dbReference type="Proteomes" id="UP001141259">
    <property type="component" value="Unassembled WGS sequence"/>
</dbReference>
<dbReference type="SUPFAM" id="SSF50475">
    <property type="entry name" value="FMN-binding split barrel"/>
    <property type="match status" value="1"/>
</dbReference>
<dbReference type="AlphaFoldDB" id="A0A9X2VR67"/>
<dbReference type="PANTHER" id="PTHR35176">
    <property type="entry name" value="HEME OXYGENASE HI_0854-RELATED"/>
    <property type="match status" value="1"/>
</dbReference>
<dbReference type="InterPro" id="IPR011576">
    <property type="entry name" value="Pyridox_Oxase_N"/>
</dbReference>
<sequence>MLTNKGADFEGFWAERHLCTLTTVRADGTPHVVPVGVTVDVEAGVARVITSGTSHKVRHVLAGGEDGVPAAVCQVDGRRWSTLEGRAVVRREPEVVADAERRYAARYRTPRVNPQRVVIEIKVARALGTV</sequence>
<dbReference type="GO" id="GO:0070967">
    <property type="term" value="F:coenzyme F420 binding"/>
    <property type="evidence" value="ECO:0007669"/>
    <property type="project" value="TreeGrafter"/>
</dbReference>
<dbReference type="GO" id="GO:0016627">
    <property type="term" value="F:oxidoreductase activity, acting on the CH-CH group of donors"/>
    <property type="evidence" value="ECO:0007669"/>
    <property type="project" value="TreeGrafter"/>
</dbReference>
<dbReference type="RefSeq" id="WP_259626725.1">
    <property type="nucleotide sequence ID" value="NZ_JANYMP010000017.1"/>
</dbReference>
<protein>
    <submittedName>
        <fullName evidence="3">Pyridoxamine 5'-phosphate oxidase family protein</fullName>
    </submittedName>
</protein>
<reference evidence="3" key="1">
    <citation type="submission" date="2022-08" db="EMBL/GenBank/DDBJ databases">
        <authorList>
            <person name="Tistechok S."/>
            <person name="Samborskyy M."/>
            <person name="Roman I."/>
        </authorList>
    </citation>
    <scope>NUCLEOTIDE SEQUENCE</scope>
    <source>
        <strain evidence="3">DSM 103496</strain>
    </source>
</reference>
<name>A0A9X2VR67_9PSEU</name>
<evidence type="ECO:0000313" key="4">
    <source>
        <dbReference type="Proteomes" id="UP001141259"/>
    </source>
</evidence>
<evidence type="ECO:0000313" key="3">
    <source>
        <dbReference type="EMBL" id="MCS7481235.1"/>
    </source>
</evidence>